<reference evidence="3 4" key="1">
    <citation type="submission" date="2017-02" db="EMBL/GenBank/DDBJ databases">
        <title>The new phylogeny of genus Mycobacterium.</title>
        <authorList>
            <person name="Tortoli E."/>
            <person name="Trovato A."/>
            <person name="Cirillo D.M."/>
        </authorList>
    </citation>
    <scope>NUCLEOTIDE SEQUENCE [LARGE SCALE GENOMIC DNA]</scope>
    <source>
        <strain evidence="3 4">FI-09383</strain>
    </source>
</reference>
<feature type="compositionally biased region" description="Low complexity" evidence="2">
    <location>
        <begin position="45"/>
        <end position="57"/>
    </location>
</feature>
<comment type="caution">
    <text evidence="3">The sequence shown here is derived from an EMBL/GenBank/DDBJ whole genome shotgun (WGS) entry which is preliminary data.</text>
</comment>
<dbReference type="RefSeq" id="WP_133055420.1">
    <property type="nucleotide sequence ID" value="NZ_MVHP01000011.1"/>
</dbReference>
<evidence type="ECO:0000313" key="3">
    <source>
        <dbReference type="EMBL" id="ORA66030.1"/>
    </source>
</evidence>
<dbReference type="Proteomes" id="UP000192772">
    <property type="component" value="Unassembled WGS sequence"/>
</dbReference>
<feature type="coiled-coil region" evidence="1">
    <location>
        <begin position="64"/>
        <end position="91"/>
    </location>
</feature>
<evidence type="ECO:0000313" key="4">
    <source>
        <dbReference type="Proteomes" id="UP000192772"/>
    </source>
</evidence>
<keyword evidence="1" id="KW-0175">Coiled coil</keyword>
<accession>A0A1X0D2N5</accession>
<sequence>MTTTDNTADAAEIASGALMPDTAPDSLDAVEAAANGETGSENHAADAAVADDQGGADTFPRHVVEKLRRENASLRDRARTAESRLAAVQRQQIDAAAASAGIKPAALRAVAKDEELLAEDGSVDTDKLKAAVDRARETLGVGQPRRVVVGGQLLSGAMRPVGKRDGWASAFRPREK</sequence>
<dbReference type="STRING" id="81858.BST23_11935"/>
<evidence type="ECO:0000256" key="2">
    <source>
        <dbReference type="SAM" id="MobiDB-lite"/>
    </source>
</evidence>
<feature type="region of interest" description="Disordered" evidence="2">
    <location>
        <begin position="1"/>
        <end position="57"/>
    </location>
</feature>
<protein>
    <submittedName>
        <fullName evidence="3">Uncharacterized protein</fullName>
    </submittedName>
</protein>
<dbReference type="OrthoDB" id="3831049at2"/>
<evidence type="ECO:0000256" key="1">
    <source>
        <dbReference type="SAM" id="Coils"/>
    </source>
</evidence>
<dbReference type="EMBL" id="MVHP01000011">
    <property type="protein sequence ID" value="ORA66030.1"/>
    <property type="molecule type" value="Genomic_DNA"/>
</dbReference>
<gene>
    <name evidence="3" type="ORF">BST23_11935</name>
</gene>
<dbReference type="AlphaFoldDB" id="A0A1X0D2N5"/>
<organism evidence="3 4">
    <name type="scientific">Mycolicibacterium elephantis</name>
    <dbReference type="NCBI Taxonomy" id="81858"/>
    <lineage>
        <taxon>Bacteria</taxon>
        <taxon>Bacillati</taxon>
        <taxon>Actinomycetota</taxon>
        <taxon>Actinomycetes</taxon>
        <taxon>Mycobacteriales</taxon>
        <taxon>Mycobacteriaceae</taxon>
        <taxon>Mycolicibacterium</taxon>
    </lineage>
</organism>
<proteinExistence type="predicted"/>
<name>A0A1X0D2N5_9MYCO</name>